<evidence type="ECO:0000256" key="4">
    <source>
        <dbReference type="ARBA" id="ARBA00022989"/>
    </source>
</evidence>
<feature type="domain" description="G-protein coupled receptors family 2 profile 2" evidence="9">
    <location>
        <begin position="17"/>
        <end position="319"/>
    </location>
</feature>
<feature type="transmembrane region" description="Helical" evidence="8">
    <location>
        <begin position="20"/>
        <end position="41"/>
    </location>
</feature>
<evidence type="ECO:0000256" key="8">
    <source>
        <dbReference type="SAM" id="Phobius"/>
    </source>
</evidence>
<evidence type="ECO:0000256" key="2">
    <source>
        <dbReference type="ARBA" id="ARBA00007343"/>
    </source>
</evidence>
<sequence>MDLKRVLSFPPYPGDYLHPVVYACTAVMLLCLLVSIMTYIVHHNVIRISRNGWHTLLNFLFHTGLTFGVFAGGINQIKLPLVCQIVGIVLHYASLSTMLWLTFTARNICKDVSKDPLKTPDRNGPAQTRSKPTVLRFYLVSDGVPLIIVGVTAAFSLDNYGSRDDALYCWMAWEPSLGGFYAPVGLLVLIMCMYFLCTFIQLKRHPERKYELRVLSEEQQQLSSSDSNHHCHTDPGVASGSAGDCPAFATGVSVLANEHSFKSQLRATAFTLFLFMSTWALGALAVSLGHFLDMIFSCLYGAFCVTLGLFLLIQHCAKRDDVWHRWWACCPSKSKTEEVNGDGQNHLQEVHQPHCQLSSPGSGKQPLLSPHLMQSSYKLSSSPQSPTANQAGPCCVTVMGPVSPAPMSPLPEPVSLPRPQSLSDELPRPVLPLQSCLSNRAKSRSFNRPRPCLQDYRSHMTSTSMDGSVHSSHLDSPHAVPHLDVSSLVPSSPHPDLQLPCPSPHLDKQLASCHGLQRQTSSHSMQDSLTSCHSHAHNMHDSNNSCHSLLLPSHGVHTCQWHLYSSADHSSPASCCEKPEAFTFEYQQDSDMYPSKTADKEKDTLCVEPEPKCYPRNTLPRPHATVSRRAAIGRNRSLQEDGLFGSDATGNIRTGPWKNETTV</sequence>
<dbReference type="Pfam" id="PF00002">
    <property type="entry name" value="7tm_2"/>
    <property type="match status" value="1"/>
</dbReference>
<dbReference type="InterPro" id="IPR051963">
    <property type="entry name" value="Adhesion_GPCR_A"/>
</dbReference>
<feature type="transmembrane region" description="Helical" evidence="8">
    <location>
        <begin position="177"/>
        <end position="200"/>
    </location>
</feature>
<dbReference type="InterPro" id="IPR000832">
    <property type="entry name" value="GPCR_2_secretin-like"/>
</dbReference>
<feature type="region of interest" description="Disordered" evidence="7">
    <location>
        <begin position="406"/>
        <end position="427"/>
    </location>
</feature>
<evidence type="ECO:0000256" key="6">
    <source>
        <dbReference type="ARBA" id="ARBA00023170"/>
    </source>
</evidence>
<evidence type="ECO:0000313" key="11">
    <source>
        <dbReference type="Proteomes" id="UP001178508"/>
    </source>
</evidence>
<dbReference type="GO" id="GO:0098978">
    <property type="term" value="C:glutamatergic synapse"/>
    <property type="evidence" value="ECO:0007669"/>
    <property type="project" value="TreeGrafter"/>
</dbReference>
<dbReference type="GO" id="GO:0005886">
    <property type="term" value="C:plasma membrane"/>
    <property type="evidence" value="ECO:0007669"/>
    <property type="project" value="TreeGrafter"/>
</dbReference>
<feature type="transmembrane region" description="Helical" evidence="8">
    <location>
        <begin position="53"/>
        <end position="73"/>
    </location>
</feature>
<dbReference type="PROSITE" id="PS50261">
    <property type="entry name" value="G_PROTEIN_RECEP_F2_4"/>
    <property type="match status" value="1"/>
</dbReference>
<comment type="similarity">
    <text evidence="2">Belongs to the G-protein coupled receptor 2 family. Adhesion G-protein coupled receptor (ADGR) subfamily.</text>
</comment>
<feature type="transmembrane region" description="Helical" evidence="8">
    <location>
        <begin position="294"/>
        <end position="313"/>
    </location>
</feature>
<feature type="transmembrane region" description="Helical" evidence="8">
    <location>
        <begin position="137"/>
        <end position="157"/>
    </location>
</feature>
<keyword evidence="5 8" id="KW-0472">Membrane</keyword>
<dbReference type="PANTHER" id="PTHR45930:SF3">
    <property type="entry name" value="ADHESION G PROTEIN-COUPLED RECEPTOR A1"/>
    <property type="match status" value="1"/>
</dbReference>
<keyword evidence="4 8" id="KW-1133">Transmembrane helix</keyword>
<dbReference type="Proteomes" id="UP001178508">
    <property type="component" value="Chromosome 19"/>
</dbReference>
<dbReference type="InterPro" id="IPR017981">
    <property type="entry name" value="GPCR_2-like_7TM"/>
</dbReference>
<evidence type="ECO:0000256" key="1">
    <source>
        <dbReference type="ARBA" id="ARBA00004141"/>
    </source>
</evidence>
<dbReference type="PANTHER" id="PTHR45930">
    <property type="entry name" value="G-PROTEIN COUPLED RECEPTOR 124-LIKE PROTEIN"/>
    <property type="match status" value="1"/>
</dbReference>
<evidence type="ECO:0000256" key="7">
    <source>
        <dbReference type="SAM" id="MobiDB-lite"/>
    </source>
</evidence>
<evidence type="ECO:0000313" key="10">
    <source>
        <dbReference type="EMBL" id="CAJ1080467.1"/>
    </source>
</evidence>
<dbReference type="AlphaFoldDB" id="A0AAV1H357"/>
<feature type="compositionally biased region" description="Pro residues" evidence="7">
    <location>
        <begin position="406"/>
        <end position="416"/>
    </location>
</feature>
<dbReference type="EMBL" id="OY660882">
    <property type="protein sequence ID" value="CAJ1080467.1"/>
    <property type="molecule type" value="Genomic_DNA"/>
</dbReference>
<dbReference type="Gene3D" id="1.20.1070.10">
    <property type="entry name" value="Rhodopsin 7-helix transmembrane proteins"/>
    <property type="match status" value="1"/>
</dbReference>
<accession>A0AAV1H357</accession>
<gene>
    <name evidence="10" type="ORF">XNOV1_A010193</name>
</gene>
<dbReference type="GO" id="GO:0007166">
    <property type="term" value="P:cell surface receptor signaling pathway"/>
    <property type="evidence" value="ECO:0007669"/>
    <property type="project" value="InterPro"/>
</dbReference>
<feature type="transmembrane region" description="Helical" evidence="8">
    <location>
        <begin position="267"/>
        <end position="288"/>
    </location>
</feature>
<keyword evidence="3 8" id="KW-0812">Transmembrane</keyword>
<keyword evidence="6 10" id="KW-0675">Receptor</keyword>
<name>A0AAV1H357_XYRNO</name>
<feature type="transmembrane region" description="Helical" evidence="8">
    <location>
        <begin position="79"/>
        <end position="101"/>
    </location>
</feature>
<keyword evidence="11" id="KW-1185">Reference proteome</keyword>
<evidence type="ECO:0000259" key="9">
    <source>
        <dbReference type="PROSITE" id="PS50261"/>
    </source>
</evidence>
<reference evidence="10" key="1">
    <citation type="submission" date="2023-08" db="EMBL/GenBank/DDBJ databases">
        <authorList>
            <person name="Alioto T."/>
            <person name="Alioto T."/>
            <person name="Gomez Garrido J."/>
        </authorList>
    </citation>
    <scope>NUCLEOTIDE SEQUENCE</scope>
</reference>
<organism evidence="10 11">
    <name type="scientific">Xyrichtys novacula</name>
    <name type="common">Pearly razorfish</name>
    <name type="synonym">Hemipteronotus novacula</name>
    <dbReference type="NCBI Taxonomy" id="13765"/>
    <lineage>
        <taxon>Eukaryota</taxon>
        <taxon>Metazoa</taxon>
        <taxon>Chordata</taxon>
        <taxon>Craniata</taxon>
        <taxon>Vertebrata</taxon>
        <taxon>Euteleostomi</taxon>
        <taxon>Actinopterygii</taxon>
        <taxon>Neopterygii</taxon>
        <taxon>Teleostei</taxon>
        <taxon>Neoteleostei</taxon>
        <taxon>Acanthomorphata</taxon>
        <taxon>Eupercaria</taxon>
        <taxon>Labriformes</taxon>
        <taxon>Labridae</taxon>
        <taxon>Xyrichtys</taxon>
    </lineage>
</organism>
<feature type="region of interest" description="Disordered" evidence="7">
    <location>
        <begin position="641"/>
        <end position="663"/>
    </location>
</feature>
<dbReference type="GO" id="GO:0014069">
    <property type="term" value="C:postsynaptic density"/>
    <property type="evidence" value="ECO:0007669"/>
    <property type="project" value="TreeGrafter"/>
</dbReference>
<evidence type="ECO:0000256" key="5">
    <source>
        <dbReference type="ARBA" id="ARBA00023136"/>
    </source>
</evidence>
<dbReference type="GO" id="GO:0004930">
    <property type="term" value="F:G protein-coupled receptor activity"/>
    <property type="evidence" value="ECO:0007669"/>
    <property type="project" value="InterPro"/>
</dbReference>
<comment type="subcellular location">
    <subcellularLocation>
        <location evidence="1">Membrane</location>
        <topology evidence="1">Multi-pass membrane protein</topology>
    </subcellularLocation>
</comment>
<protein>
    <submittedName>
        <fullName evidence="10">Adhesion G protein-coupled receptor A1</fullName>
    </submittedName>
</protein>
<proteinExistence type="inferred from homology"/>
<evidence type="ECO:0000256" key="3">
    <source>
        <dbReference type="ARBA" id="ARBA00022692"/>
    </source>
</evidence>
<feature type="region of interest" description="Disordered" evidence="7">
    <location>
        <begin position="460"/>
        <end position="503"/>
    </location>
</feature>
<feature type="compositionally biased region" description="Polar residues" evidence="7">
    <location>
        <begin position="460"/>
        <end position="471"/>
    </location>
</feature>